<protein>
    <recommendedName>
        <fullName evidence="4">Amyloid fiber anchoring/assembly protein TapA</fullName>
    </recommendedName>
</protein>
<name>A0A7X2S411_9BACI</name>
<dbReference type="Proteomes" id="UP000434639">
    <property type="component" value="Unassembled WGS sequence"/>
</dbReference>
<dbReference type="AlphaFoldDB" id="A0A7X2S411"/>
<feature type="compositionally biased region" description="Basic and acidic residues" evidence="1">
    <location>
        <begin position="210"/>
        <end position="231"/>
    </location>
</feature>
<evidence type="ECO:0000313" key="2">
    <source>
        <dbReference type="EMBL" id="MTH52386.1"/>
    </source>
</evidence>
<evidence type="ECO:0000256" key="1">
    <source>
        <dbReference type="SAM" id="MobiDB-lite"/>
    </source>
</evidence>
<evidence type="ECO:0008006" key="4">
    <source>
        <dbReference type="Google" id="ProtNLM"/>
    </source>
</evidence>
<dbReference type="OrthoDB" id="2707117at2"/>
<organism evidence="2 3">
    <name type="scientific">Metabacillus mangrovi</name>
    <dbReference type="NCBI Taxonomy" id="1491830"/>
    <lineage>
        <taxon>Bacteria</taxon>
        <taxon>Bacillati</taxon>
        <taxon>Bacillota</taxon>
        <taxon>Bacilli</taxon>
        <taxon>Bacillales</taxon>
        <taxon>Bacillaceae</taxon>
        <taxon>Metabacillus</taxon>
    </lineage>
</organism>
<feature type="region of interest" description="Disordered" evidence="1">
    <location>
        <begin position="154"/>
        <end position="231"/>
    </location>
</feature>
<comment type="caution">
    <text evidence="2">The sequence shown here is derived from an EMBL/GenBank/DDBJ whole genome shotgun (WGS) entry which is preliminary data.</text>
</comment>
<evidence type="ECO:0000313" key="3">
    <source>
        <dbReference type="Proteomes" id="UP000434639"/>
    </source>
</evidence>
<dbReference type="EMBL" id="WMIB01000001">
    <property type="protein sequence ID" value="MTH52386.1"/>
    <property type="molecule type" value="Genomic_DNA"/>
</dbReference>
<gene>
    <name evidence="2" type="ORF">GKZ89_03130</name>
</gene>
<proteinExistence type="predicted"/>
<feature type="region of interest" description="Disordered" evidence="1">
    <location>
        <begin position="120"/>
        <end position="140"/>
    </location>
</feature>
<reference evidence="2 3" key="1">
    <citation type="journal article" date="2017" name="Int. J. Syst. Evol. Microbiol.">
        <title>Bacillus mangrovi sp. nov., isolated from a sediment sample from a mangrove forest.</title>
        <authorList>
            <person name="Gupta V."/>
            <person name="Singh P.K."/>
            <person name="Korpole S."/>
            <person name="Tanuku N.R.S."/>
            <person name="Pinnaka A.K."/>
        </authorList>
    </citation>
    <scope>NUCLEOTIDE SEQUENCE [LARGE SCALE GENOMIC DNA]</scope>
    <source>
        <strain evidence="2 3">KCTC 33872</strain>
    </source>
</reference>
<dbReference type="RefSeq" id="WP_155110888.1">
    <property type="nucleotide sequence ID" value="NZ_WMIB01000001.1"/>
</dbReference>
<sequence length="231" mass="25246">MKLTNTRVCITGFTAAVLLGTVLTFSPVKAYFNKTAEQEMGIQMGTWWDGSRLAFTELNQNGEDSCDPVTLTFPIENSGFEMIDSTTFQVFKDGERVEKGTLEKIAEHGKEKVSITVKAPGTYHAEADQRPGYEGSSTPVKTVSEKAVIAECPGPEEEQHENAPATDQELQNSREAENEPAADKEAKNHNGEAENKTDGASETLTEEASEDKVVEAEKQHKEDSGEVEKEG</sequence>
<feature type="compositionally biased region" description="Basic and acidic residues" evidence="1">
    <location>
        <begin position="172"/>
        <end position="199"/>
    </location>
</feature>
<keyword evidence="3" id="KW-1185">Reference proteome</keyword>
<accession>A0A7X2S411</accession>